<evidence type="ECO:0000256" key="13">
    <source>
        <dbReference type="PIRNR" id="PIRNR001365"/>
    </source>
</evidence>
<comment type="subcellular location">
    <subcellularLocation>
        <location evidence="12">Cytoplasm</location>
    </subcellularLocation>
</comment>
<feature type="site" description="Part of a proton relay during catalysis" evidence="12">
    <location>
        <position position="49"/>
    </location>
</feature>
<feature type="active site" description="Proton donor/acceptor" evidence="12 14">
    <location>
        <position position="141"/>
    </location>
</feature>
<evidence type="ECO:0000256" key="11">
    <source>
        <dbReference type="ARBA" id="ARBA00047836"/>
    </source>
</evidence>
<comment type="similarity">
    <text evidence="3 12 13">Belongs to the DapA family.</text>
</comment>
<dbReference type="PANTHER" id="PTHR12128">
    <property type="entry name" value="DIHYDRODIPICOLINATE SYNTHASE"/>
    <property type="match status" value="1"/>
</dbReference>
<evidence type="ECO:0000256" key="14">
    <source>
        <dbReference type="PIRSR" id="PIRSR001365-1"/>
    </source>
</evidence>
<dbReference type="OrthoDB" id="9782828at2"/>
<dbReference type="SUPFAM" id="SSF51569">
    <property type="entry name" value="Aldolase"/>
    <property type="match status" value="1"/>
</dbReference>
<dbReference type="CDD" id="cd00950">
    <property type="entry name" value="DHDPS"/>
    <property type="match status" value="1"/>
</dbReference>
<gene>
    <name evidence="12" type="primary">dapA</name>
    <name evidence="16" type="ORF">FXB40_03960</name>
</gene>
<dbReference type="AlphaFoldDB" id="A0A5D3KZU7"/>
<evidence type="ECO:0000256" key="7">
    <source>
        <dbReference type="ARBA" id="ARBA00022915"/>
    </source>
</evidence>
<dbReference type="RefSeq" id="WP_148770891.1">
    <property type="nucleotide sequence ID" value="NZ_VSSS01000008.1"/>
</dbReference>
<comment type="pathway">
    <text evidence="2 12">Amino-acid biosynthesis; L-lysine biosynthesis via DAP pathway; (S)-tetrahydrodipicolinate from L-aspartate: step 3/4.</text>
</comment>
<dbReference type="InterPro" id="IPR002220">
    <property type="entry name" value="DapA-like"/>
</dbReference>
<dbReference type="PIRSF" id="PIRSF001365">
    <property type="entry name" value="DHDPS"/>
    <property type="match status" value="1"/>
</dbReference>
<dbReference type="InterPro" id="IPR005263">
    <property type="entry name" value="DapA"/>
</dbReference>
<keyword evidence="9 12" id="KW-0456">Lyase</keyword>
<dbReference type="Pfam" id="PF00701">
    <property type="entry name" value="DHDPS"/>
    <property type="match status" value="1"/>
</dbReference>
<keyword evidence="6 12" id="KW-0028">Amino-acid biosynthesis</keyword>
<comment type="catalytic activity">
    <reaction evidence="11 12">
        <text>L-aspartate 4-semialdehyde + pyruvate = (2S,4S)-4-hydroxy-2,3,4,5-tetrahydrodipicolinate + H2O + H(+)</text>
        <dbReference type="Rhea" id="RHEA:34171"/>
        <dbReference type="ChEBI" id="CHEBI:15361"/>
        <dbReference type="ChEBI" id="CHEBI:15377"/>
        <dbReference type="ChEBI" id="CHEBI:15378"/>
        <dbReference type="ChEBI" id="CHEBI:67139"/>
        <dbReference type="ChEBI" id="CHEBI:537519"/>
        <dbReference type="EC" id="4.3.3.7"/>
    </reaction>
</comment>
<dbReference type="GO" id="GO:0008840">
    <property type="term" value="F:4-hydroxy-tetrahydrodipicolinate synthase activity"/>
    <property type="evidence" value="ECO:0007669"/>
    <property type="project" value="UniProtKB-UniRule"/>
</dbReference>
<dbReference type="GO" id="GO:0009089">
    <property type="term" value="P:lysine biosynthetic process via diaminopimelate"/>
    <property type="evidence" value="ECO:0007669"/>
    <property type="project" value="UniProtKB-UniRule"/>
</dbReference>
<keyword evidence="10 12" id="KW-0704">Schiff base</keyword>
<keyword evidence="7 12" id="KW-0220">Diaminopimelate biosynthesis</keyword>
<evidence type="ECO:0000256" key="1">
    <source>
        <dbReference type="ARBA" id="ARBA00003294"/>
    </source>
</evidence>
<organism evidence="16 17">
    <name type="scientific">Bradyrhizobium rifense</name>
    <dbReference type="NCBI Taxonomy" id="515499"/>
    <lineage>
        <taxon>Bacteria</taxon>
        <taxon>Pseudomonadati</taxon>
        <taxon>Pseudomonadota</taxon>
        <taxon>Alphaproteobacteria</taxon>
        <taxon>Hyphomicrobiales</taxon>
        <taxon>Nitrobacteraceae</taxon>
        <taxon>Bradyrhizobium</taxon>
    </lineage>
</organism>
<evidence type="ECO:0000256" key="9">
    <source>
        <dbReference type="ARBA" id="ARBA00023239"/>
    </source>
</evidence>
<dbReference type="EC" id="4.3.3.7" evidence="4 12"/>
<feature type="site" description="Part of a proton relay during catalysis" evidence="12">
    <location>
        <position position="115"/>
    </location>
</feature>
<evidence type="ECO:0000256" key="10">
    <source>
        <dbReference type="ARBA" id="ARBA00023270"/>
    </source>
</evidence>
<evidence type="ECO:0000256" key="3">
    <source>
        <dbReference type="ARBA" id="ARBA00007592"/>
    </source>
</evidence>
<name>A0A5D3KZU7_9BRAD</name>
<dbReference type="UniPathway" id="UPA00034">
    <property type="reaction ID" value="UER00017"/>
</dbReference>
<protein>
    <recommendedName>
        <fullName evidence="4 12">4-hydroxy-tetrahydrodipicolinate synthase</fullName>
        <shortName evidence="12">HTPA synthase</shortName>
        <ecNumber evidence="4 12">4.3.3.7</ecNumber>
    </recommendedName>
</protein>
<comment type="caution">
    <text evidence="16">The sequence shown here is derived from an EMBL/GenBank/DDBJ whole genome shotgun (WGS) entry which is preliminary data.</text>
</comment>
<dbReference type="GO" id="GO:0019877">
    <property type="term" value="P:diaminopimelate biosynthetic process"/>
    <property type="evidence" value="ECO:0007669"/>
    <property type="project" value="UniProtKB-UniRule"/>
</dbReference>
<evidence type="ECO:0000256" key="15">
    <source>
        <dbReference type="PIRSR" id="PIRSR001365-2"/>
    </source>
</evidence>
<dbReference type="PRINTS" id="PR00146">
    <property type="entry name" value="DHPICSNTHASE"/>
</dbReference>
<feature type="binding site" evidence="12 15">
    <location>
        <position position="211"/>
    </location>
    <ligand>
        <name>pyruvate</name>
        <dbReference type="ChEBI" id="CHEBI:15361"/>
    </ligand>
</feature>
<feature type="binding site" evidence="12">
    <location>
        <position position="50"/>
    </location>
    <ligand>
        <name>pyruvate</name>
        <dbReference type="ChEBI" id="CHEBI:15361"/>
    </ligand>
</feature>
<evidence type="ECO:0000313" key="17">
    <source>
        <dbReference type="Proteomes" id="UP000324758"/>
    </source>
</evidence>
<dbReference type="InterPro" id="IPR013785">
    <property type="entry name" value="Aldolase_TIM"/>
</dbReference>
<evidence type="ECO:0000256" key="6">
    <source>
        <dbReference type="ARBA" id="ARBA00022605"/>
    </source>
</evidence>
<dbReference type="Proteomes" id="UP000324758">
    <property type="component" value="Unassembled WGS sequence"/>
</dbReference>
<keyword evidence="17" id="KW-1185">Reference proteome</keyword>
<keyword evidence="8 12" id="KW-0457">Lysine biosynthesis</keyword>
<feature type="active site" description="Schiff-base intermediate with substrate" evidence="12 14">
    <location>
        <position position="169"/>
    </location>
</feature>
<keyword evidence="5 12" id="KW-0963">Cytoplasm</keyword>
<comment type="caution">
    <text evidence="12">Was originally thought to be a dihydrodipicolinate synthase (DHDPS), catalyzing the condensation of (S)-aspartate-beta-semialdehyde [(S)-ASA] and pyruvate to dihydrodipicolinate (DHDP). However, it was shown in E.coli that the product of the enzymatic reaction is not dihydrodipicolinate but in fact (4S)-4-hydroxy-2,3,4,5-tetrahydro-(2S)-dipicolinic acid (HTPA), and that the consecutive dehydration reaction leading to DHDP is not spontaneous but catalyzed by DapB.</text>
</comment>
<dbReference type="HAMAP" id="MF_00418">
    <property type="entry name" value="DapA"/>
    <property type="match status" value="1"/>
</dbReference>
<reference evidence="16 17" key="1">
    <citation type="submission" date="2019-08" db="EMBL/GenBank/DDBJ databases">
        <title>Bradyrhizobium hipponensis sp. nov., a rhizobium isolated from a Lupinus angustifolius root nodule in Tunisia.</title>
        <authorList>
            <person name="Off K."/>
            <person name="Rejili M."/>
            <person name="Mars M."/>
            <person name="Brachmann A."/>
            <person name="Marin M."/>
        </authorList>
    </citation>
    <scope>NUCLEOTIDE SEQUENCE [LARGE SCALE GENOMIC DNA]</scope>
    <source>
        <strain evidence="16 17">CTAW71</strain>
    </source>
</reference>
<comment type="subunit">
    <text evidence="12">Homotetramer; dimer of dimers.</text>
</comment>
<dbReference type="PANTHER" id="PTHR12128:SF66">
    <property type="entry name" value="4-HYDROXY-2-OXOGLUTARATE ALDOLASE, MITOCHONDRIAL"/>
    <property type="match status" value="1"/>
</dbReference>
<comment type="function">
    <text evidence="1 12">Catalyzes the condensation of (S)-aspartate-beta-semialdehyde [(S)-ASA] and pyruvate to 4-hydroxy-tetrahydrodipicolinate (HTPA).</text>
</comment>
<evidence type="ECO:0000256" key="2">
    <source>
        <dbReference type="ARBA" id="ARBA00005120"/>
    </source>
</evidence>
<proteinExistence type="inferred from homology"/>
<evidence type="ECO:0000256" key="4">
    <source>
        <dbReference type="ARBA" id="ARBA00012086"/>
    </source>
</evidence>
<dbReference type="GO" id="GO:0005737">
    <property type="term" value="C:cytoplasm"/>
    <property type="evidence" value="ECO:0007669"/>
    <property type="project" value="UniProtKB-SubCell"/>
</dbReference>
<accession>A0A5D3KZU7</accession>
<dbReference type="Gene3D" id="3.20.20.70">
    <property type="entry name" value="Aldolase class I"/>
    <property type="match status" value="1"/>
</dbReference>
<dbReference type="SMART" id="SM01130">
    <property type="entry name" value="DHDPS"/>
    <property type="match status" value="1"/>
</dbReference>
<evidence type="ECO:0000256" key="8">
    <source>
        <dbReference type="ARBA" id="ARBA00023154"/>
    </source>
</evidence>
<evidence type="ECO:0000256" key="5">
    <source>
        <dbReference type="ARBA" id="ARBA00022490"/>
    </source>
</evidence>
<dbReference type="EMBL" id="VSSS01000008">
    <property type="protein sequence ID" value="TYL99265.1"/>
    <property type="molecule type" value="Genomic_DNA"/>
</dbReference>
<evidence type="ECO:0000313" key="16">
    <source>
        <dbReference type="EMBL" id="TYL99265.1"/>
    </source>
</evidence>
<evidence type="ECO:0000256" key="12">
    <source>
        <dbReference type="HAMAP-Rule" id="MF_00418"/>
    </source>
</evidence>
<sequence>MTDLRTHMHGLWLPLVTPFRDGRLDETSLRRLTRHYCTQGIDGFILGATSGEGMTLRDAELERLVAIVRDEMAAGRRSVPIGLGLSGADTSRMKERLDETAHWPIDFYLIASPYYVRPSQRGILAHFEALADHAAWPLALYNIPYRCAVGITNQTLLRLAEHPNIIGLKDCGASREQSIALLRDRPQGFRVLTGEDANYFEALSDGADGGILLSAHLETATFAAVHAELRRGNPDAAEARWQEVAELTRLLFAEPSPAPAKYWLWRSGLIDSPEVRLPMVEVSSELAATLDREIERRSEKSAYEEPLVALRPDSHMATPIMQT</sequence>